<dbReference type="GO" id="GO:0000160">
    <property type="term" value="P:phosphorelay signal transduction system"/>
    <property type="evidence" value="ECO:0007669"/>
    <property type="project" value="InterPro"/>
</dbReference>
<evidence type="ECO:0000313" key="4">
    <source>
        <dbReference type="EMBL" id="AXV06969.1"/>
    </source>
</evidence>
<dbReference type="Proteomes" id="UP000264006">
    <property type="component" value="Chromosome"/>
</dbReference>
<dbReference type="InterPro" id="IPR001789">
    <property type="entry name" value="Sig_transdc_resp-reg_receiver"/>
</dbReference>
<dbReference type="PROSITE" id="PS50110">
    <property type="entry name" value="RESPONSE_REGULATORY"/>
    <property type="match status" value="1"/>
</dbReference>
<feature type="domain" description="Response regulatory" evidence="3">
    <location>
        <begin position="4"/>
        <end position="122"/>
    </location>
</feature>
<evidence type="ECO:0000256" key="1">
    <source>
        <dbReference type="PROSITE-ProRule" id="PRU00169"/>
    </source>
</evidence>
<dbReference type="InterPro" id="IPR011006">
    <property type="entry name" value="CheY-like_superfamily"/>
</dbReference>
<keyword evidence="1" id="KW-0597">Phosphoprotein</keyword>
<dbReference type="Pfam" id="PF00072">
    <property type="entry name" value="Response_reg"/>
    <property type="match status" value="1"/>
</dbReference>
<evidence type="ECO:0000259" key="3">
    <source>
        <dbReference type="PROSITE" id="PS50110"/>
    </source>
</evidence>
<dbReference type="EMBL" id="CP031165">
    <property type="protein sequence ID" value="AXV06969.1"/>
    <property type="molecule type" value="Genomic_DNA"/>
</dbReference>
<evidence type="ECO:0000313" key="5">
    <source>
        <dbReference type="Proteomes" id="UP000264006"/>
    </source>
</evidence>
<gene>
    <name evidence="4" type="ORF">DVS28_a2287</name>
</gene>
<feature type="compositionally biased region" description="Low complexity" evidence="2">
    <location>
        <begin position="171"/>
        <end position="183"/>
    </location>
</feature>
<dbReference type="SUPFAM" id="SSF52172">
    <property type="entry name" value="CheY-like"/>
    <property type="match status" value="1"/>
</dbReference>
<feature type="region of interest" description="Disordered" evidence="2">
    <location>
        <begin position="129"/>
        <end position="189"/>
    </location>
</feature>
<dbReference type="AlphaFoldDB" id="A0A346XXM2"/>
<evidence type="ECO:0000256" key="2">
    <source>
        <dbReference type="SAM" id="MobiDB-lite"/>
    </source>
</evidence>
<sequence>MAMKILMMADHASVAAQVRTAVEGWDASTVFQVSTPQRAIALLDEGESYDVVVADNDTHPTGGLALAREVKARGQMGKDMPPVVLLIARAQDKWLANWSQADAYVQKPADPFDLRETLQAVVAGDPIPALPGVGGEPKPSLLDPAPERELAVQTGAVGRSDEGPADELPEGATGDAAAVAAGTNPSTGL</sequence>
<protein>
    <submittedName>
        <fullName evidence="4">Putative response regulator</fullName>
    </submittedName>
</protein>
<dbReference type="Gene3D" id="3.40.50.2300">
    <property type="match status" value="1"/>
</dbReference>
<name>A0A346XXM2_9ACTN</name>
<reference evidence="4 5" key="1">
    <citation type="submission" date="2018-09" db="EMBL/GenBank/DDBJ databases">
        <title>Complete genome sequence of Euzebya sp. DY32-46 isolated from seawater of Pacific Ocean.</title>
        <authorList>
            <person name="Xu L."/>
            <person name="Wu Y.-H."/>
            <person name="Xu X.-W."/>
        </authorList>
    </citation>
    <scope>NUCLEOTIDE SEQUENCE [LARGE SCALE GENOMIC DNA]</scope>
    <source>
        <strain evidence="4 5">DY32-46</strain>
    </source>
</reference>
<dbReference type="KEGG" id="euz:DVS28_a2287"/>
<accession>A0A346XXM2</accession>
<keyword evidence="5" id="KW-1185">Reference proteome</keyword>
<proteinExistence type="predicted"/>
<feature type="modified residue" description="4-aspartylphosphate" evidence="1">
    <location>
        <position position="55"/>
    </location>
</feature>
<organism evidence="4 5">
    <name type="scientific">Euzebya pacifica</name>
    <dbReference type="NCBI Taxonomy" id="1608957"/>
    <lineage>
        <taxon>Bacteria</taxon>
        <taxon>Bacillati</taxon>
        <taxon>Actinomycetota</taxon>
        <taxon>Nitriliruptoria</taxon>
        <taxon>Euzebyales</taxon>
    </lineage>
</organism>
<dbReference type="SMART" id="SM00448">
    <property type="entry name" value="REC"/>
    <property type="match status" value="1"/>
</dbReference>